<dbReference type="Proteomes" id="UP000287519">
    <property type="component" value="Unassembled WGS sequence"/>
</dbReference>
<dbReference type="GO" id="GO:0016020">
    <property type="term" value="C:membrane"/>
    <property type="evidence" value="ECO:0007669"/>
    <property type="project" value="TreeGrafter"/>
</dbReference>
<dbReference type="PANTHER" id="PTHR19353">
    <property type="entry name" value="FATTY ACID DESATURASE 2"/>
    <property type="match status" value="1"/>
</dbReference>
<proteinExistence type="predicted"/>
<gene>
    <name evidence="2" type="ORF">Rhow_005840</name>
</gene>
<evidence type="ECO:0000313" key="3">
    <source>
        <dbReference type="Proteomes" id="UP000287519"/>
    </source>
</evidence>
<name>A0A402BZR9_RHOWR</name>
<dbReference type="InterPro" id="IPR005804">
    <property type="entry name" value="FA_desaturase_dom"/>
</dbReference>
<comment type="caution">
    <text evidence="2">The sequence shown here is derived from an EMBL/GenBank/DDBJ whole genome shotgun (WGS) entry which is preliminary data.</text>
</comment>
<dbReference type="CDD" id="cd03506">
    <property type="entry name" value="Delta6-FADS-like"/>
    <property type="match status" value="1"/>
</dbReference>
<dbReference type="PANTHER" id="PTHR19353:SF19">
    <property type="entry name" value="DELTA(5) FATTY ACID DESATURASE C-RELATED"/>
    <property type="match status" value="1"/>
</dbReference>
<dbReference type="GO" id="GO:0016717">
    <property type="term" value="F:oxidoreductase activity, acting on paired donors, with oxidation of a pair of donors resulting in the reduction of molecular oxygen to two molecules of water"/>
    <property type="evidence" value="ECO:0007669"/>
    <property type="project" value="TreeGrafter"/>
</dbReference>
<evidence type="ECO:0000313" key="2">
    <source>
        <dbReference type="EMBL" id="GCE36840.1"/>
    </source>
</evidence>
<sequence length="478" mass="53698">MTLSGHVISPSDIDFPPVFCIEAHPWTRATEMLGDRGENSGHLDTDARPQHGCASVGRIRGLGMARTGYRDEMAITDIKEYSHLTEADVEALGAELDAIRAGIEESRGARDARYIDRAIKLQRSLAIAGRVVLFGSRKRPAWLLGTALMGAAKIIENMELGHNVIHGQWDWMNDPEIHSSNWEWDNTCPSSGWKHSHNYVHHKFTNIVGLDSDVGYGILRMTRDQKWSPVYLAQPFYNVLLALLFEWGVALHHLDVESIRRGDYDRAETLRNAKEVGRKIARQVGKDYVVFPALTGPAWKSTLTANITANVIRNLWAYGVIFCGHFPDGAEKFTEEEFDRETKAEWYLRQMLGSANFHAGPVLAFMSGNLCYQIEHHAFPDLPSNRYAEIGVKMRALCDKYDLPYTTGSLPHQYGLTLRTIFKLALPNRFLSASADDAPETASELRFRIRGGMKEVFGVDPATGKRRGLRTALAMIRN</sequence>
<protein>
    <submittedName>
        <fullName evidence="2">Possible linoleoyl-CoA desaturase (DELTA(6)-desaturase)</fullName>
    </submittedName>
</protein>
<dbReference type="Pfam" id="PF00487">
    <property type="entry name" value="FA_desaturase"/>
    <property type="match status" value="1"/>
</dbReference>
<keyword evidence="3" id="KW-1185">Reference proteome</keyword>
<dbReference type="GO" id="GO:0008610">
    <property type="term" value="P:lipid biosynthetic process"/>
    <property type="evidence" value="ECO:0007669"/>
    <property type="project" value="UniProtKB-ARBA"/>
</dbReference>
<reference evidence="2 3" key="1">
    <citation type="submission" date="2018-11" db="EMBL/GenBank/DDBJ databases">
        <title>Microbial catabolism of amino acid.</title>
        <authorList>
            <person name="Hibi M."/>
            <person name="Ogawa J."/>
        </authorList>
    </citation>
    <scope>NUCLEOTIDE SEQUENCE [LARGE SCALE GENOMIC DNA]</scope>
    <source>
        <strain evidence="2 3">C31-06</strain>
    </source>
</reference>
<organism evidence="2 3">
    <name type="scientific">Rhodococcus wratislaviensis</name>
    <name type="common">Tsukamurella wratislaviensis</name>
    <dbReference type="NCBI Taxonomy" id="44752"/>
    <lineage>
        <taxon>Bacteria</taxon>
        <taxon>Bacillati</taxon>
        <taxon>Actinomycetota</taxon>
        <taxon>Actinomycetes</taxon>
        <taxon>Mycobacteriales</taxon>
        <taxon>Nocardiaceae</taxon>
        <taxon>Rhodococcus</taxon>
    </lineage>
</organism>
<feature type="domain" description="Fatty acid desaturase" evidence="1">
    <location>
        <begin position="141"/>
        <end position="407"/>
    </location>
</feature>
<evidence type="ECO:0000259" key="1">
    <source>
        <dbReference type="Pfam" id="PF00487"/>
    </source>
</evidence>
<accession>A0A402BZR9</accession>
<dbReference type="EMBL" id="BHYM01000005">
    <property type="protein sequence ID" value="GCE36840.1"/>
    <property type="molecule type" value="Genomic_DNA"/>
</dbReference>
<dbReference type="InterPro" id="IPR012171">
    <property type="entry name" value="Fatty_acid_desaturase"/>
</dbReference>
<dbReference type="AlphaFoldDB" id="A0A402BZR9"/>